<evidence type="ECO:0000313" key="3">
    <source>
        <dbReference type="Proteomes" id="UP001205965"/>
    </source>
</evidence>
<feature type="transmembrane region" description="Helical" evidence="1">
    <location>
        <begin position="145"/>
        <end position="164"/>
    </location>
</feature>
<feature type="transmembrane region" description="Helical" evidence="1">
    <location>
        <begin position="256"/>
        <end position="277"/>
    </location>
</feature>
<keyword evidence="3" id="KW-1185">Reference proteome</keyword>
<feature type="transmembrane region" description="Helical" evidence="1">
    <location>
        <begin position="318"/>
        <end position="336"/>
    </location>
</feature>
<name>A0ABT2FUK1_9CORY</name>
<keyword evidence="1" id="KW-1133">Transmembrane helix</keyword>
<evidence type="ECO:0000313" key="2">
    <source>
        <dbReference type="EMBL" id="MCS5478915.1"/>
    </source>
</evidence>
<keyword evidence="1" id="KW-0812">Transmembrane</keyword>
<protein>
    <submittedName>
        <fullName evidence="2">DUF418 domain-containing protein</fullName>
    </submittedName>
</protein>
<feature type="transmembrane region" description="Helical" evidence="1">
    <location>
        <begin position="9"/>
        <end position="27"/>
    </location>
</feature>
<dbReference type="EMBL" id="JANWTC010000002">
    <property type="protein sequence ID" value="MCS5478915.1"/>
    <property type="molecule type" value="Genomic_DNA"/>
</dbReference>
<feature type="transmembrane region" description="Helical" evidence="1">
    <location>
        <begin position="112"/>
        <end position="133"/>
    </location>
</feature>
<sequence length="365" mass="39017">MTRIHGLDLARALAVIGMMAAHLGPGYPVTGGYPSVLFAVLAGVSMGIISARTPADLPDTRFRLLLRGVILVGFGLLLSVVQTGIVEVLTAIGLSYVLLLPVVAWSARRLAVLLAVLVAAGPLLIAVDTYYVVNWGDPAVADLLTGTYPLLAWLAYLTVGLLIHRLVLTGAAVTRQVWLAGIGLLLLAAVQLIIEATDFRVGPGDILNPIGAYLQGGPHTGGLLDVIGSAGAAMMVTGLCLLLCRVGAVVWISYPLRALGAMSLTVYVTHVLVTGWYRDNLVSLHTVYDGQFQPVPGADFGWTMYTPLDTAISPEPNWLWMFGIQLVVLLIFASLWRRRLRRGPLEWGVHRVIESTVGGPPRPVN</sequence>
<keyword evidence="1" id="KW-0472">Membrane</keyword>
<feature type="transmembrane region" description="Helical" evidence="1">
    <location>
        <begin position="226"/>
        <end position="244"/>
    </location>
</feature>
<comment type="caution">
    <text evidence="2">The sequence shown here is derived from an EMBL/GenBank/DDBJ whole genome shotgun (WGS) entry which is preliminary data.</text>
</comment>
<evidence type="ECO:0000256" key="1">
    <source>
        <dbReference type="SAM" id="Phobius"/>
    </source>
</evidence>
<reference evidence="2 3" key="1">
    <citation type="submission" date="2022-08" db="EMBL/GenBank/DDBJ databases">
        <title>YIM 101645 draft genome.</title>
        <authorList>
            <person name="Chen X."/>
        </authorList>
    </citation>
    <scope>NUCLEOTIDE SEQUENCE [LARGE SCALE GENOMIC DNA]</scope>
    <source>
        <strain evidence="2 3">YIM 101645</strain>
    </source>
</reference>
<dbReference type="Proteomes" id="UP001205965">
    <property type="component" value="Unassembled WGS sequence"/>
</dbReference>
<feature type="transmembrane region" description="Helical" evidence="1">
    <location>
        <begin position="33"/>
        <end position="52"/>
    </location>
</feature>
<feature type="transmembrane region" description="Helical" evidence="1">
    <location>
        <begin position="64"/>
        <end position="82"/>
    </location>
</feature>
<organism evidence="2 3">
    <name type="scientific">Corynebacterium lemuris</name>
    <dbReference type="NCBI Taxonomy" id="1859292"/>
    <lineage>
        <taxon>Bacteria</taxon>
        <taxon>Bacillati</taxon>
        <taxon>Actinomycetota</taxon>
        <taxon>Actinomycetes</taxon>
        <taxon>Mycobacteriales</taxon>
        <taxon>Corynebacteriaceae</taxon>
        <taxon>Corynebacterium</taxon>
    </lineage>
</organism>
<dbReference type="RefSeq" id="WP_259426984.1">
    <property type="nucleotide sequence ID" value="NZ_JANWTC010000002.1"/>
</dbReference>
<feature type="transmembrane region" description="Helical" evidence="1">
    <location>
        <begin position="176"/>
        <end position="194"/>
    </location>
</feature>
<accession>A0ABT2FUK1</accession>
<feature type="transmembrane region" description="Helical" evidence="1">
    <location>
        <begin position="88"/>
        <end position="105"/>
    </location>
</feature>
<proteinExistence type="predicted"/>
<gene>
    <name evidence="2" type="ORF">NYP18_04505</name>
</gene>